<dbReference type="InterPro" id="IPR036365">
    <property type="entry name" value="PGBD-like_sf"/>
</dbReference>
<dbReference type="EMBL" id="QOIN01000040">
    <property type="protein sequence ID" value="RCG24247.1"/>
    <property type="molecule type" value="Genomic_DNA"/>
</dbReference>
<reference evidence="3 4" key="1">
    <citation type="submission" date="2018-06" db="EMBL/GenBank/DDBJ databases">
        <title>Streptomyces reniochalinae sp. nov. and Streptomyces diacarnus sp. nov. from marine sponges.</title>
        <authorList>
            <person name="Li L."/>
        </authorList>
    </citation>
    <scope>NUCLEOTIDE SEQUENCE [LARGE SCALE GENOMIC DNA]</scope>
    <source>
        <strain evidence="3 4">LHW51701</strain>
    </source>
</reference>
<feature type="compositionally biased region" description="Low complexity" evidence="1">
    <location>
        <begin position="1"/>
        <end position="11"/>
    </location>
</feature>
<keyword evidence="4" id="KW-1185">Reference proteome</keyword>
<feature type="region of interest" description="Disordered" evidence="1">
    <location>
        <begin position="96"/>
        <end position="223"/>
    </location>
</feature>
<dbReference type="InterPro" id="IPR002477">
    <property type="entry name" value="Peptidoglycan-bd-like"/>
</dbReference>
<feature type="compositionally biased region" description="Basic and acidic residues" evidence="1">
    <location>
        <begin position="160"/>
        <end position="170"/>
    </location>
</feature>
<dbReference type="InterPro" id="IPR036366">
    <property type="entry name" value="PGBDSf"/>
</dbReference>
<feature type="compositionally biased region" description="Basic and acidic residues" evidence="1">
    <location>
        <begin position="180"/>
        <end position="197"/>
    </location>
</feature>
<evidence type="ECO:0000259" key="2">
    <source>
        <dbReference type="Pfam" id="PF01471"/>
    </source>
</evidence>
<evidence type="ECO:0000256" key="1">
    <source>
        <dbReference type="SAM" id="MobiDB-lite"/>
    </source>
</evidence>
<dbReference type="Gene3D" id="1.10.101.10">
    <property type="entry name" value="PGBD-like superfamily/PGBD"/>
    <property type="match status" value="1"/>
</dbReference>
<protein>
    <recommendedName>
        <fullName evidence="2">Peptidoglycan binding-like domain-containing protein</fullName>
    </recommendedName>
</protein>
<name>A0A367F3I3_9ACTN</name>
<dbReference type="Pfam" id="PF01471">
    <property type="entry name" value="PG_binding_1"/>
    <property type="match status" value="1"/>
</dbReference>
<proteinExistence type="predicted"/>
<dbReference type="Proteomes" id="UP000252914">
    <property type="component" value="Unassembled WGS sequence"/>
</dbReference>
<feature type="region of interest" description="Disordered" evidence="1">
    <location>
        <begin position="1"/>
        <end position="81"/>
    </location>
</feature>
<gene>
    <name evidence="3" type="ORF">DTL70_11515</name>
</gene>
<comment type="caution">
    <text evidence="3">The sequence shown here is derived from an EMBL/GenBank/DDBJ whole genome shotgun (WGS) entry which is preliminary data.</text>
</comment>
<feature type="region of interest" description="Disordered" evidence="1">
    <location>
        <begin position="261"/>
        <end position="284"/>
    </location>
</feature>
<feature type="compositionally biased region" description="Low complexity" evidence="1">
    <location>
        <begin position="128"/>
        <end position="143"/>
    </location>
</feature>
<feature type="compositionally biased region" description="Basic and acidic residues" evidence="1">
    <location>
        <begin position="106"/>
        <end position="116"/>
    </location>
</feature>
<organism evidence="3 4">
    <name type="scientific">Streptomyces diacarni</name>
    <dbReference type="NCBI Taxonomy" id="2800381"/>
    <lineage>
        <taxon>Bacteria</taxon>
        <taxon>Bacillati</taxon>
        <taxon>Actinomycetota</taxon>
        <taxon>Actinomycetes</taxon>
        <taxon>Kitasatosporales</taxon>
        <taxon>Streptomycetaceae</taxon>
        <taxon>Streptomyces</taxon>
    </lineage>
</organism>
<dbReference type="AlphaFoldDB" id="A0A367F3I3"/>
<evidence type="ECO:0000313" key="3">
    <source>
        <dbReference type="EMBL" id="RCG24247.1"/>
    </source>
</evidence>
<dbReference type="SUPFAM" id="SSF47090">
    <property type="entry name" value="PGBD-like"/>
    <property type="match status" value="1"/>
</dbReference>
<sequence length="284" mass="29641">MTRPGAGEEAPAPLPDLTPFAARGTEETAELPAATDSGRRNGRKRTGGLPVPWGRAGRGVTGSAAPTAGRQAAGSERRRPSTAVFAGVGVAAVLGAGLLTTQILTDDGRGADDGRAMRPLPTDAPTHALPTASPSTSQAPSLSERPRPAPSRTGTPGTPRADRDGDEHATRPSASPSREGGGKERRQGGSAEGEHRGGRAHQVRPDASFGETLRPGDSGSEVAELQRRLKQAGYYDRGAEEDGVYSSGVQEGVFRYQAHYRLWDDPPGDYGPATRRHLESRTSG</sequence>
<feature type="domain" description="Peptidoglycan binding-like" evidence="2">
    <location>
        <begin position="218"/>
        <end position="278"/>
    </location>
</feature>
<accession>A0A367F3I3</accession>
<evidence type="ECO:0000313" key="4">
    <source>
        <dbReference type="Proteomes" id="UP000252914"/>
    </source>
</evidence>